<evidence type="ECO:0000256" key="5">
    <source>
        <dbReference type="ARBA" id="ARBA00022801"/>
    </source>
</evidence>
<evidence type="ECO:0000256" key="1">
    <source>
        <dbReference type="ARBA" id="ARBA00001947"/>
    </source>
</evidence>
<keyword evidence="3" id="KW-0645">Protease</keyword>
<dbReference type="InterPro" id="IPR050626">
    <property type="entry name" value="Peptidase_M16"/>
</dbReference>
<evidence type="ECO:0000256" key="3">
    <source>
        <dbReference type="ARBA" id="ARBA00022670"/>
    </source>
</evidence>
<dbReference type="InterPro" id="IPR011765">
    <property type="entry name" value="Pept_M16_N"/>
</dbReference>
<comment type="similarity">
    <text evidence="2 8">Belongs to the peptidase M16 family.</text>
</comment>
<dbReference type="Pfam" id="PF05193">
    <property type="entry name" value="Peptidase_M16_C"/>
    <property type="match status" value="2"/>
</dbReference>
<dbReference type="SUPFAM" id="SSF63411">
    <property type="entry name" value="LuxS/MPP-like metallohydrolase"/>
    <property type="match status" value="4"/>
</dbReference>
<dbReference type="InterPro" id="IPR001431">
    <property type="entry name" value="Pept_M16_Zn_BS"/>
</dbReference>
<dbReference type="PROSITE" id="PS00143">
    <property type="entry name" value="INSULINASE"/>
    <property type="match status" value="1"/>
</dbReference>
<keyword evidence="7" id="KW-0482">Metalloprotease</keyword>
<feature type="domain" description="Peptidase M16 N-terminal" evidence="10">
    <location>
        <begin position="61"/>
        <end position="108"/>
    </location>
</feature>
<organism evidence="12 13">
    <name type="scientific">Chitinophaga flava</name>
    <dbReference type="NCBI Taxonomy" id="2259036"/>
    <lineage>
        <taxon>Bacteria</taxon>
        <taxon>Pseudomonadati</taxon>
        <taxon>Bacteroidota</taxon>
        <taxon>Chitinophagia</taxon>
        <taxon>Chitinophagales</taxon>
        <taxon>Chitinophagaceae</taxon>
        <taxon>Chitinophaga</taxon>
    </lineage>
</organism>
<dbReference type="Pfam" id="PF00675">
    <property type="entry name" value="Peptidase_M16"/>
    <property type="match status" value="2"/>
</dbReference>
<dbReference type="InterPro" id="IPR007863">
    <property type="entry name" value="Peptidase_M16_C"/>
</dbReference>
<keyword evidence="4" id="KW-0479">Metal-binding</keyword>
<feature type="domain" description="Peptidase M16 N-terminal" evidence="10">
    <location>
        <begin position="598"/>
        <end position="695"/>
    </location>
</feature>
<feature type="domain" description="Peptidase M16 C-terminal" evidence="11">
    <location>
        <begin position="768"/>
        <end position="886"/>
    </location>
</feature>
<feature type="domain" description="Peptidase M16 C-terminal" evidence="11">
    <location>
        <begin position="263"/>
        <end position="435"/>
    </location>
</feature>
<keyword evidence="6" id="KW-0862">Zinc</keyword>
<keyword evidence="13" id="KW-1185">Reference proteome</keyword>
<dbReference type="PANTHER" id="PTHR43690">
    <property type="entry name" value="NARDILYSIN"/>
    <property type="match status" value="1"/>
</dbReference>
<evidence type="ECO:0000256" key="8">
    <source>
        <dbReference type="RuleBase" id="RU004447"/>
    </source>
</evidence>
<dbReference type="EMBL" id="QFFJ01000001">
    <property type="protein sequence ID" value="RBL93661.1"/>
    <property type="molecule type" value="Genomic_DNA"/>
</dbReference>
<keyword evidence="5" id="KW-0378">Hydrolase</keyword>
<protein>
    <submittedName>
        <fullName evidence="12">Peptidase M16</fullName>
    </submittedName>
</protein>
<reference evidence="12 13" key="1">
    <citation type="submission" date="2018-05" db="EMBL/GenBank/DDBJ databases">
        <title>Chitinophaga sp. K3CV102501T nov., isolated from isolated from a monsoon evergreen broad-leaved forest soil.</title>
        <authorList>
            <person name="Lv Y."/>
        </authorList>
    </citation>
    <scope>NUCLEOTIDE SEQUENCE [LARGE SCALE GENOMIC DNA]</scope>
    <source>
        <strain evidence="12 13">GDMCC 1.1325</strain>
    </source>
</reference>
<dbReference type="GO" id="GO:0046872">
    <property type="term" value="F:metal ion binding"/>
    <property type="evidence" value="ECO:0007669"/>
    <property type="project" value="UniProtKB-KW"/>
</dbReference>
<dbReference type="GO" id="GO:0004222">
    <property type="term" value="F:metalloendopeptidase activity"/>
    <property type="evidence" value="ECO:0007669"/>
    <property type="project" value="InterPro"/>
</dbReference>
<dbReference type="GO" id="GO:0006508">
    <property type="term" value="P:proteolysis"/>
    <property type="evidence" value="ECO:0007669"/>
    <property type="project" value="UniProtKB-KW"/>
</dbReference>
<dbReference type="Gene3D" id="3.30.830.10">
    <property type="entry name" value="Metalloenzyme, LuxS/M16 peptidase-like"/>
    <property type="match status" value="4"/>
</dbReference>
<dbReference type="InterPro" id="IPR011249">
    <property type="entry name" value="Metalloenz_LuxS/M16"/>
</dbReference>
<proteinExistence type="inferred from homology"/>
<evidence type="ECO:0000256" key="7">
    <source>
        <dbReference type="ARBA" id="ARBA00023049"/>
    </source>
</evidence>
<dbReference type="AlphaFoldDB" id="A0A365Y5T2"/>
<keyword evidence="9" id="KW-0732">Signal</keyword>
<evidence type="ECO:0000256" key="6">
    <source>
        <dbReference type="ARBA" id="ARBA00022833"/>
    </source>
</evidence>
<evidence type="ECO:0000256" key="4">
    <source>
        <dbReference type="ARBA" id="ARBA00022723"/>
    </source>
</evidence>
<dbReference type="PANTHER" id="PTHR43690:SF17">
    <property type="entry name" value="PROTEIN YHJJ"/>
    <property type="match status" value="1"/>
</dbReference>
<comment type="caution">
    <text evidence="12">The sequence shown here is derived from an EMBL/GenBank/DDBJ whole genome shotgun (WGS) entry which is preliminary data.</text>
</comment>
<dbReference type="RefSeq" id="WP_113616254.1">
    <property type="nucleotide sequence ID" value="NZ_QFFJ01000001.1"/>
</dbReference>
<name>A0A365Y5T2_9BACT</name>
<accession>A0A365Y5T2</accession>
<evidence type="ECO:0000313" key="12">
    <source>
        <dbReference type="EMBL" id="RBL93661.1"/>
    </source>
</evidence>
<sequence length="980" mass="109652">MKLLKLTVSLLLFAGTLQTAIAQGKFQWKDATSGGYSYRYVTDDPMKARFYTLKNGLTVVLSVNKKEPRIQTLIGTRAGSNNDPKDHTGLAHYLEHLLFKGTQQYGSLDWAKEKPYIDQIERLYDKYNKTTDPAARKAVYHEIDSVSGIAAKYAIANEYDKMMTGMGAQGTNAHTWVEETIYEEDIPSNAIDKYLTVQSERFRDPVFRLFHTELEAVYEEKNRGLDNDGRKVYETLLAALFPTHNYGQQSTIGTIEHLKNPNLKAIRDFYNTYYVPNNMAIVMAGDFDPDYVIKTIDNKFGYMKAQPVKEYKPAPEAAFKAPVVKEVFGPDAESIDIAFRLPGALDTKSSLVLGVLSSILQNGKAGLLDLNINKQQKVLNSSAGVMSLKDYSILSLSGKAKPGQTLDDVKSLLLGQLDILKKGEFDESLVKAIVNNAKLSELQGLESNNTRATSIMDAFIKSKGANWTYDVAYVDDMGNVTKKQIVDYANQYLSNNYVVVYKRKGEDKNIQKVEKPAITPVEVNREAQSAFLQKVAAMPATPVKPQWLDYEKDIQTASVGNTNMMYVQNKDNGLFRLYYRFDMGSWSNKKLSLAAQYLQFLGTDKYTAEQISKEFYNIACNFSVATSAENTTITITGLQENFDKAVTLFENVLTHCQPNEAALASLKARMQKTRSDAKLNKSAIMKGVVNYAMFGAHNPFNNQLSQADLDAVTATELTTLLHELPSYKHTVIYYGPQSLAAATADVKKVHTLPASFKEAPAAVKFTKTTQSNNQVLFADYDMVQTEVNWVGNESVYDPANTGVITLFNNYFGGGMGSIVFQTIRESKALAYSTYAMFVSPDKKGERYSQIAYVGSQADKMNEAIKGMNELLNDIPRSDKLLETAKESMKQDIETERITNDGIVFSYLAAQKLGLSTDIRKQVYESINKMNFSDVKKFHDENIAHKPYTYCVVASEKKVNMDDLKKIGQVKTLSLEEIFGY</sequence>
<gene>
    <name evidence="12" type="ORF">DF182_14245</name>
</gene>
<dbReference type="OrthoDB" id="9811314at2"/>
<feature type="chain" id="PRO_5016742917" evidence="9">
    <location>
        <begin position="23"/>
        <end position="980"/>
    </location>
</feature>
<comment type="cofactor">
    <cofactor evidence="1">
        <name>Zn(2+)</name>
        <dbReference type="ChEBI" id="CHEBI:29105"/>
    </cofactor>
</comment>
<feature type="signal peptide" evidence="9">
    <location>
        <begin position="1"/>
        <end position="22"/>
    </location>
</feature>
<evidence type="ECO:0000256" key="2">
    <source>
        <dbReference type="ARBA" id="ARBA00007261"/>
    </source>
</evidence>
<dbReference type="Proteomes" id="UP000253410">
    <property type="component" value="Unassembled WGS sequence"/>
</dbReference>
<evidence type="ECO:0000313" key="13">
    <source>
        <dbReference type="Proteomes" id="UP000253410"/>
    </source>
</evidence>
<evidence type="ECO:0000256" key="9">
    <source>
        <dbReference type="SAM" id="SignalP"/>
    </source>
</evidence>
<evidence type="ECO:0000259" key="10">
    <source>
        <dbReference type="Pfam" id="PF00675"/>
    </source>
</evidence>
<evidence type="ECO:0000259" key="11">
    <source>
        <dbReference type="Pfam" id="PF05193"/>
    </source>
</evidence>